<dbReference type="Gene3D" id="1.10.10.10">
    <property type="entry name" value="Winged helix-like DNA-binding domain superfamily/Winged helix DNA-binding domain"/>
    <property type="match status" value="1"/>
</dbReference>
<evidence type="ECO:0000256" key="2">
    <source>
        <dbReference type="ARBA" id="ARBA00023015"/>
    </source>
</evidence>
<gene>
    <name evidence="7" type="ORF">EV202_103100</name>
</gene>
<dbReference type="InterPro" id="IPR013325">
    <property type="entry name" value="RNA_pol_sigma_r2"/>
</dbReference>
<dbReference type="Pfam" id="PF04542">
    <property type="entry name" value="Sigma70_r2"/>
    <property type="match status" value="1"/>
</dbReference>
<dbReference type="Pfam" id="PF08281">
    <property type="entry name" value="Sigma70_r4_2"/>
    <property type="match status" value="1"/>
</dbReference>
<reference evidence="7 8" key="1">
    <citation type="submission" date="2019-03" db="EMBL/GenBank/DDBJ databases">
        <title>Genomic Encyclopedia of Type Strains, Phase IV (KMG-IV): sequencing the most valuable type-strain genomes for metagenomic binning, comparative biology and taxonomic classification.</title>
        <authorList>
            <person name="Goeker M."/>
        </authorList>
    </citation>
    <scope>NUCLEOTIDE SEQUENCE [LARGE SCALE GENOMIC DNA]</scope>
    <source>
        <strain evidence="7 8">DSM 23917</strain>
    </source>
</reference>
<dbReference type="EMBL" id="SLXB01000003">
    <property type="protein sequence ID" value="TCO95224.1"/>
    <property type="molecule type" value="Genomic_DNA"/>
</dbReference>
<sequence length="181" mass="20802">MSQLNDISLVAQVVVFHNTKAFDQLVKKYQSPVRRFFLHQTCGDGELSDDLAQDTFIKAYTNIASFKNLSSFSTWLYRIAYNVFYDYIRSRKETDDLETYQVDAQCSTLQKDIGQEMDIYRALASLKEMERTCITLFYMEDQSIEKIAGITGCPTGTVKSHLSRAKEKMASYLKQNGYDGK</sequence>
<comment type="caution">
    <text evidence="7">The sequence shown here is derived from an EMBL/GenBank/DDBJ whole genome shotgun (WGS) entry which is preliminary data.</text>
</comment>
<dbReference type="Proteomes" id="UP000295600">
    <property type="component" value="Unassembled WGS sequence"/>
</dbReference>
<proteinExistence type="inferred from homology"/>
<comment type="similarity">
    <text evidence="1 6">Belongs to the sigma-70 factor family. ECF subfamily.</text>
</comment>
<dbReference type="InterPro" id="IPR014284">
    <property type="entry name" value="RNA_pol_sigma-70_dom"/>
</dbReference>
<dbReference type="InterPro" id="IPR007627">
    <property type="entry name" value="RNA_pol_sigma70_r2"/>
</dbReference>
<organism evidence="7 8">
    <name type="scientific">Prevotella heparinolytica</name>
    <dbReference type="NCBI Taxonomy" id="28113"/>
    <lineage>
        <taxon>Bacteria</taxon>
        <taxon>Pseudomonadati</taxon>
        <taxon>Bacteroidota</taxon>
        <taxon>Bacteroidia</taxon>
        <taxon>Bacteroidales</taxon>
        <taxon>Bacteroidaceae</taxon>
        <taxon>Bacteroides</taxon>
    </lineage>
</organism>
<dbReference type="InterPro" id="IPR013249">
    <property type="entry name" value="RNA_pol_sigma70_r4_t2"/>
</dbReference>
<evidence type="ECO:0000256" key="1">
    <source>
        <dbReference type="ARBA" id="ARBA00010641"/>
    </source>
</evidence>
<keyword evidence="5 6" id="KW-0804">Transcription</keyword>
<evidence type="ECO:0000313" key="8">
    <source>
        <dbReference type="Proteomes" id="UP000295600"/>
    </source>
</evidence>
<dbReference type="PANTHER" id="PTHR43133">
    <property type="entry name" value="RNA POLYMERASE ECF-TYPE SIGMA FACTO"/>
    <property type="match status" value="1"/>
</dbReference>
<keyword evidence="4 6" id="KW-0238">DNA-binding</keyword>
<evidence type="ECO:0000256" key="5">
    <source>
        <dbReference type="ARBA" id="ARBA00023163"/>
    </source>
</evidence>
<dbReference type="GO" id="GO:0006352">
    <property type="term" value="P:DNA-templated transcription initiation"/>
    <property type="evidence" value="ECO:0007669"/>
    <property type="project" value="InterPro"/>
</dbReference>
<dbReference type="SUPFAM" id="SSF88659">
    <property type="entry name" value="Sigma3 and sigma4 domains of RNA polymerase sigma factors"/>
    <property type="match status" value="1"/>
</dbReference>
<evidence type="ECO:0000256" key="6">
    <source>
        <dbReference type="RuleBase" id="RU000716"/>
    </source>
</evidence>
<dbReference type="InterPro" id="IPR036388">
    <property type="entry name" value="WH-like_DNA-bd_sf"/>
</dbReference>
<keyword evidence="3 6" id="KW-0731">Sigma factor</keyword>
<dbReference type="Gene3D" id="1.10.1740.10">
    <property type="match status" value="1"/>
</dbReference>
<dbReference type="AlphaFoldDB" id="A0A2R3MQX4"/>
<evidence type="ECO:0000313" key="7">
    <source>
        <dbReference type="EMBL" id="TCO95224.1"/>
    </source>
</evidence>
<accession>A0A2R3MQX4</accession>
<keyword evidence="2 6" id="KW-0805">Transcription regulation</keyword>
<evidence type="ECO:0000256" key="3">
    <source>
        <dbReference type="ARBA" id="ARBA00023082"/>
    </source>
</evidence>
<dbReference type="PANTHER" id="PTHR43133:SF51">
    <property type="entry name" value="RNA POLYMERASE SIGMA FACTOR"/>
    <property type="match status" value="1"/>
</dbReference>
<dbReference type="RefSeq" id="WP_106068982.1">
    <property type="nucleotide sequence ID" value="NZ_CAUSQV010000004.1"/>
</dbReference>
<dbReference type="InterPro" id="IPR039425">
    <property type="entry name" value="RNA_pol_sigma-70-like"/>
</dbReference>
<dbReference type="GO" id="GO:0003677">
    <property type="term" value="F:DNA binding"/>
    <property type="evidence" value="ECO:0007669"/>
    <property type="project" value="UniProtKB-KW"/>
</dbReference>
<dbReference type="KEGG" id="bhf:C3V43_05745"/>
<name>A0A2R3MQX4_9BACE</name>
<dbReference type="CDD" id="cd06171">
    <property type="entry name" value="Sigma70_r4"/>
    <property type="match status" value="1"/>
</dbReference>
<dbReference type="PROSITE" id="PS01063">
    <property type="entry name" value="SIGMA70_ECF"/>
    <property type="match status" value="1"/>
</dbReference>
<dbReference type="InterPro" id="IPR013324">
    <property type="entry name" value="RNA_pol_sigma_r3/r4-like"/>
</dbReference>
<dbReference type="GeneID" id="94547945"/>
<dbReference type="SUPFAM" id="SSF88946">
    <property type="entry name" value="Sigma2 domain of RNA polymerase sigma factors"/>
    <property type="match status" value="1"/>
</dbReference>
<dbReference type="InterPro" id="IPR000838">
    <property type="entry name" value="RNA_pol_sigma70_ECF_CS"/>
</dbReference>
<evidence type="ECO:0000256" key="4">
    <source>
        <dbReference type="ARBA" id="ARBA00023125"/>
    </source>
</evidence>
<protein>
    <recommendedName>
        <fullName evidence="6">RNA polymerase sigma factor</fullName>
    </recommendedName>
</protein>
<dbReference type="GO" id="GO:0016987">
    <property type="term" value="F:sigma factor activity"/>
    <property type="evidence" value="ECO:0007669"/>
    <property type="project" value="UniProtKB-KW"/>
</dbReference>
<dbReference type="NCBIfam" id="TIGR02937">
    <property type="entry name" value="sigma70-ECF"/>
    <property type="match status" value="1"/>
</dbReference>